<keyword evidence="2" id="KW-0560">Oxidoreductase</keyword>
<name>A8BFS1_GIAIC</name>
<dbReference type="InterPro" id="IPR036291">
    <property type="entry name" value="NAD(P)-bd_dom_sf"/>
</dbReference>
<evidence type="ECO:0000313" key="3">
    <source>
        <dbReference type="EMBL" id="KAE8303387.1"/>
    </source>
</evidence>
<dbReference type="EMBL" id="AACB03000002">
    <property type="protein sequence ID" value="KAE8303387.1"/>
    <property type="molecule type" value="Genomic_DNA"/>
</dbReference>
<evidence type="ECO:0000256" key="2">
    <source>
        <dbReference type="ARBA" id="ARBA00023002"/>
    </source>
</evidence>
<accession>A8BFS1</accession>
<dbReference type="RefSeq" id="XP_001707328.1">
    <property type="nucleotide sequence ID" value="XM_001707276.1"/>
</dbReference>
<gene>
    <name evidence="3" type="ORF">GL50803_008468</name>
</gene>
<dbReference type="GO" id="GO:0016491">
    <property type="term" value="F:oxidoreductase activity"/>
    <property type="evidence" value="ECO:0007669"/>
    <property type="project" value="UniProtKB-KW"/>
</dbReference>
<evidence type="ECO:0000313" key="4">
    <source>
        <dbReference type="Proteomes" id="UP000001548"/>
    </source>
</evidence>
<dbReference type="OMA" id="EPYEATP"/>
<dbReference type="STRING" id="184922.A8BFS1"/>
<comment type="similarity">
    <text evidence="1">Belongs to the short-chain dehydrogenases/reductases (SDR) family.</text>
</comment>
<dbReference type="Gene3D" id="3.40.50.720">
    <property type="entry name" value="NAD(P)-binding Rossmann-like Domain"/>
    <property type="match status" value="1"/>
</dbReference>
<keyword evidence="4" id="KW-1185">Reference proteome</keyword>
<dbReference type="PANTHER" id="PTHR42901">
    <property type="entry name" value="ALCOHOL DEHYDROGENASE"/>
    <property type="match status" value="1"/>
</dbReference>
<dbReference type="PANTHER" id="PTHR42901:SF1">
    <property type="entry name" value="ALCOHOL DEHYDROGENASE"/>
    <property type="match status" value="1"/>
</dbReference>
<dbReference type="HOGENOM" id="CLU_954542_0_0_1"/>
<reference evidence="3 4" key="1">
    <citation type="journal article" date="2007" name="Science">
        <title>Genomic minimalism in the early diverging intestinal parasite Giardia lamblia.</title>
        <authorList>
            <person name="Morrison H.G."/>
            <person name="McArthur A.G."/>
            <person name="Gillin F.D."/>
            <person name="Aley S.B."/>
            <person name="Adam R.D."/>
            <person name="Olsen G.J."/>
            <person name="Best A.A."/>
            <person name="Cande W.Z."/>
            <person name="Chen F."/>
            <person name="Cipriano M.J."/>
            <person name="Davids B.J."/>
            <person name="Dawson S.C."/>
            <person name="Elmendorf H.G."/>
            <person name="Hehl A.B."/>
            <person name="Holder M.E."/>
            <person name="Huse S.M."/>
            <person name="Kim U.U."/>
            <person name="Lasek-Nesselquist E."/>
            <person name="Manning G."/>
            <person name="Nigam A."/>
            <person name="Nixon J.E."/>
            <person name="Palm D."/>
            <person name="Passamaneck N.E."/>
            <person name="Prabhu A."/>
            <person name="Reich C.I."/>
            <person name="Reiner D.S."/>
            <person name="Samuelson J."/>
            <person name="Svard S.G."/>
            <person name="Sogin M.L."/>
        </authorList>
    </citation>
    <scope>NUCLEOTIDE SEQUENCE [LARGE SCALE GENOMIC DNA]</scope>
    <source>
        <strain evidence="3 4">WB C6</strain>
    </source>
</reference>
<evidence type="ECO:0000256" key="1">
    <source>
        <dbReference type="ARBA" id="ARBA00006484"/>
    </source>
</evidence>
<dbReference type="Proteomes" id="UP000001548">
    <property type="component" value="Unassembled WGS sequence"/>
</dbReference>
<dbReference type="KEGG" id="gla:GL50803_008468"/>
<organism evidence="3 4">
    <name type="scientific">Giardia intestinalis (strain ATCC 50803 / WB clone C6)</name>
    <name type="common">Giardia lamblia</name>
    <dbReference type="NCBI Taxonomy" id="184922"/>
    <lineage>
        <taxon>Eukaryota</taxon>
        <taxon>Metamonada</taxon>
        <taxon>Diplomonadida</taxon>
        <taxon>Hexamitidae</taxon>
        <taxon>Giardiinae</taxon>
        <taxon>Giardia</taxon>
    </lineage>
</organism>
<dbReference type="SUPFAM" id="SSF51735">
    <property type="entry name" value="NAD(P)-binding Rossmann-fold domains"/>
    <property type="match status" value="1"/>
</dbReference>
<dbReference type="GeneID" id="5700227"/>
<comment type="caution">
    <text evidence="3">The sequence shown here is derived from an EMBL/GenBank/DDBJ whole genome shotgun (WGS) entry which is preliminary data.</text>
</comment>
<dbReference type="Pfam" id="PF00106">
    <property type="entry name" value="adh_short"/>
    <property type="match status" value="1"/>
</dbReference>
<protein>
    <submittedName>
        <fullName evidence="3">Short chain dehydrogenase</fullName>
    </submittedName>
</protein>
<dbReference type="InterPro" id="IPR002347">
    <property type="entry name" value="SDR_fam"/>
</dbReference>
<sequence length="292" mass="32689">MNKSERKVWAIVSGACGGVGRELTKRLSAMGVSLILTGRDATVLDRLRHSVESPAVSVRTCVVDFDSETWERDCRTVLSAISEENPSILLFFSNAGYGLFEPYEATPFSEKTSFIQCNVQQHVYLTELLLSSPLKEKLVYVCFTSSIASLMPLPYFGLYHSAKAFLKAYAQALEETEEATWSETCPSTSIKQSVSQLIEPTDKKIRTRFHYVMPHIVSGTSFYTAPTVKRSKSALLFSLLRIPLFNTTPSRVVDAMLNPTERPIVGLGGILWAWAYRVLRAAFQFSARMRCK</sequence>
<dbReference type="AlphaFoldDB" id="A8BFS1"/>
<dbReference type="VEuPathDB" id="GiardiaDB:GL50803_8468"/>
<proteinExistence type="inferred from homology"/>